<name>A0ABR9ED01_9GAMM</name>
<reference evidence="1 2" key="1">
    <citation type="submission" date="2015-03" db="EMBL/GenBank/DDBJ databases">
        <title>Genome sequence of Pseudoalteromonas aurantia.</title>
        <authorList>
            <person name="Xie B.-B."/>
            <person name="Rong J.-C."/>
            <person name="Qin Q.-L."/>
            <person name="Zhang Y.-Z."/>
        </authorList>
    </citation>
    <scope>NUCLEOTIDE SEQUENCE [LARGE SCALE GENOMIC DNA]</scope>
    <source>
        <strain evidence="1 2">208</strain>
    </source>
</reference>
<proteinExistence type="predicted"/>
<dbReference type="EMBL" id="AQGV01000012">
    <property type="protein sequence ID" value="MBE0368844.1"/>
    <property type="molecule type" value="Genomic_DNA"/>
</dbReference>
<organism evidence="1 2">
    <name type="scientific">Pseudoalteromonas aurantia 208</name>
    <dbReference type="NCBI Taxonomy" id="1314867"/>
    <lineage>
        <taxon>Bacteria</taxon>
        <taxon>Pseudomonadati</taxon>
        <taxon>Pseudomonadota</taxon>
        <taxon>Gammaproteobacteria</taxon>
        <taxon>Alteromonadales</taxon>
        <taxon>Pseudoalteromonadaceae</taxon>
        <taxon>Pseudoalteromonas</taxon>
    </lineage>
</organism>
<sequence>MKKWQYAFLKKQGLPAHYIQDAEPILSWFNATYTHAQVQSNRLPFCLGINGAQGSGKSTLAHYLARSLEAQGLSIAVVSLDDFYLSPEERSILAKQHHPLLATRGVPGTHAIKLAIETVRLFKAQKAFTLPRFDKSQDRPFLPKYWQTIEVPPDILIFEGWCVGLKSEPLERLCHPCNTLEAQQDTQGRYRRYVNQCLAADYQTLFSLIDKLVYLNVQTFERVYQWRQQQEQQLKCKSGKGMTEQEVSQFIQYFERLTRWGMASLPEQSDLSVTMDSTHRFNLT</sequence>
<evidence type="ECO:0000313" key="2">
    <source>
        <dbReference type="Proteomes" id="UP000615755"/>
    </source>
</evidence>
<gene>
    <name evidence="1" type="ORF">PAUR_a2558</name>
</gene>
<dbReference type="PANTHER" id="PTHR10285">
    <property type="entry name" value="URIDINE KINASE"/>
    <property type="match status" value="1"/>
</dbReference>
<protein>
    <submittedName>
        <fullName evidence="1">D-glycerate 3-kinase</fullName>
    </submittedName>
</protein>
<dbReference type="RefSeq" id="WP_192508062.1">
    <property type="nucleotide sequence ID" value="NZ_AQGV01000012.1"/>
</dbReference>
<comment type="caution">
    <text evidence="1">The sequence shown here is derived from an EMBL/GenBank/DDBJ whole genome shotgun (WGS) entry which is preliminary data.</text>
</comment>
<accession>A0ABR9ED01</accession>
<dbReference type="Gene3D" id="3.40.50.300">
    <property type="entry name" value="P-loop containing nucleotide triphosphate hydrolases"/>
    <property type="match status" value="1"/>
</dbReference>
<dbReference type="InterPro" id="IPR027417">
    <property type="entry name" value="P-loop_NTPase"/>
</dbReference>
<dbReference type="Proteomes" id="UP000615755">
    <property type="component" value="Unassembled WGS sequence"/>
</dbReference>
<keyword evidence="2" id="KW-1185">Reference proteome</keyword>
<evidence type="ECO:0000313" key="1">
    <source>
        <dbReference type="EMBL" id="MBE0368844.1"/>
    </source>
</evidence>
<dbReference type="SUPFAM" id="SSF52540">
    <property type="entry name" value="P-loop containing nucleoside triphosphate hydrolases"/>
    <property type="match status" value="1"/>
</dbReference>